<dbReference type="EMBL" id="CP006956">
    <property type="protein sequence ID" value="AHG86913.1"/>
    <property type="molecule type" value="Genomic_DNA"/>
</dbReference>
<reference evidence="1 2" key="1">
    <citation type="submission" date="2013-12" db="EMBL/GenBank/DDBJ databases">
        <title>Annotation of the Bibersteinia trehalosi USDA-ARS-USMARC-190 complete genome.</title>
        <authorList>
            <person name="Harhay G.P."/>
            <person name="McVey S."/>
            <person name="Clawson M.L."/>
            <person name="Bono J."/>
            <person name="Heaton M.P."/>
            <person name="Chitko-Mckown C.G."/>
            <person name="Harhay D.M."/>
            <person name="Smith T.P.L."/>
        </authorList>
    </citation>
    <scope>NUCLEOTIDE SEQUENCE [LARGE SCALE GENOMIC DNA]</scope>
    <source>
        <strain evidence="1 2">USDA-ARS-USMARC-190</strain>
    </source>
</reference>
<dbReference type="KEGG" id="btra:F544_16850"/>
<evidence type="ECO:0000313" key="2">
    <source>
        <dbReference type="Proteomes" id="UP000019086"/>
    </source>
</evidence>
<accession>W0RBZ9</accession>
<dbReference type="HOGENOM" id="CLU_3247825_0_0_6"/>
<protein>
    <submittedName>
        <fullName evidence="1">Uncharacterized protein</fullName>
    </submittedName>
</protein>
<proteinExistence type="predicted"/>
<evidence type="ECO:0000313" key="1">
    <source>
        <dbReference type="EMBL" id="AHG86913.1"/>
    </source>
</evidence>
<gene>
    <name evidence="1" type="ORF">F544_16850</name>
</gene>
<dbReference type="Proteomes" id="UP000019086">
    <property type="component" value="Chromosome"/>
</dbReference>
<name>W0RBZ9_BIBTR</name>
<dbReference type="AlphaFoldDB" id="W0RBZ9"/>
<organism evidence="1 2">
    <name type="scientific">Bibersteinia trehalosi USDA-ARS-USMARC-190</name>
    <dbReference type="NCBI Taxonomy" id="1263832"/>
    <lineage>
        <taxon>Bacteria</taxon>
        <taxon>Pseudomonadati</taxon>
        <taxon>Pseudomonadota</taxon>
        <taxon>Gammaproteobacteria</taxon>
        <taxon>Pasteurellales</taxon>
        <taxon>Pasteurellaceae</taxon>
        <taxon>Bibersteinia</taxon>
    </lineage>
</organism>
<sequence length="42" mass="4666">MGFGAVQPNKTVKVAESRISLNLGITFPKEDCKMWAIITEIE</sequence>